<dbReference type="GO" id="GO:0030288">
    <property type="term" value="C:outer membrane-bounded periplasmic space"/>
    <property type="evidence" value="ECO:0007669"/>
    <property type="project" value="TreeGrafter"/>
</dbReference>
<evidence type="ECO:0000256" key="3">
    <source>
        <dbReference type="ARBA" id="ARBA00022448"/>
    </source>
</evidence>
<feature type="signal peptide" evidence="5">
    <location>
        <begin position="1"/>
        <end position="37"/>
    </location>
</feature>
<dbReference type="AlphaFoldDB" id="A0A9D1KN11"/>
<feature type="domain" description="Fe/B12 periplasmic-binding" evidence="6">
    <location>
        <begin position="97"/>
        <end position="353"/>
    </location>
</feature>
<evidence type="ECO:0000313" key="7">
    <source>
        <dbReference type="EMBL" id="HIT76066.1"/>
    </source>
</evidence>
<gene>
    <name evidence="7" type="ORF">IAA98_10805</name>
</gene>
<proteinExistence type="inferred from homology"/>
<dbReference type="PANTHER" id="PTHR30532">
    <property type="entry name" value="IRON III DICITRATE-BINDING PERIPLASMIC PROTEIN"/>
    <property type="match status" value="1"/>
</dbReference>
<dbReference type="Pfam" id="PF01497">
    <property type="entry name" value="Peripla_BP_2"/>
    <property type="match status" value="1"/>
</dbReference>
<sequence length="354" mass="37322">MTRRHRRGYPQRVNPSFSRRLGLATLLSLPLVTTVAACNSSGPGSSPGNEEVATGGERFGTADEETAKLGSDAEPGVFPRTVVHAKGSTEIAAKPERVVVLDTGELDAVITYGITPVGIPSTDGATSIPSYLADKVDGIQSIGTIQELNLEAIAALEPDLILGSQLRADALYDQLSAIAPTVFSIRPGFPWKENFLLAGDALGLETEAVAALNGYADAVAALKDSVSGDPTISLVRFMPGRIRLYGNLSLIGVILRDAGLSRPEVEDIEELAVEISLENLDQADGDILFWTSYGTPESTDEAAVLEGQVWQNIPAVADDKAFRVDDDTWFLGLGPTGANLIVEQLGEHLAAVGG</sequence>
<comment type="similarity">
    <text evidence="2">Belongs to the bacterial solute-binding protein 8 family.</text>
</comment>
<dbReference type="Proteomes" id="UP000886842">
    <property type="component" value="Unassembled WGS sequence"/>
</dbReference>
<dbReference type="EMBL" id="DVLP01000319">
    <property type="protein sequence ID" value="HIT76066.1"/>
    <property type="molecule type" value="Genomic_DNA"/>
</dbReference>
<evidence type="ECO:0000256" key="4">
    <source>
        <dbReference type="ARBA" id="ARBA00022729"/>
    </source>
</evidence>
<dbReference type="InterPro" id="IPR051313">
    <property type="entry name" value="Bact_iron-sidero_bind"/>
</dbReference>
<dbReference type="InterPro" id="IPR002491">
    <property type="entry name" value="ABC_transptr_periplasmic_BD"/>
</dbReference>
<comment type="subcellular location">
    <subcellularLocation>
        <location evidence="1">Cell envelope</location>
    </subcellularLocation>
</comment>
<keyword evidence="4 5" id="KW-0732">Signal</keyword>
<evidence type="ECO:0000256" key="2">
    <source>
        <dbReference type="ARBA" id="ARBA00008814"/>
    </source>
</evidence>
<evidence type="ECO:0000256" key="1">
    <source>
        <dbReference type="ARBA" id="ARBA00004196"/>
    </source>
</evidence>
<keyword evidence="3" id="KW-0813">Transport</keyword>
<comment type="caution">
    <text evidence="7">The sequence shown here is derived from an EMBL/GenBank/DDBJ whole genome shotgun (WGS) entry which is preliminary data.</text>
</comment>
<reference evidence="7" key="2">
    <citation type="journal article" date="2021" name="PeerJ">
        <title>Extensive microbial diversity within the chicken gut microbiome revealed by metagenomics and culture.</title>
        <authorList>
            <person name="Gilroy R."/>
            <person name="Ravi A."/>
            <person name="Getino M."/>
            <person name="Pursley I."/>
            <person name="Horton D.L."/>
            <person name="Alikhan N.F."/>
            <person name="Baker D."/>
            <person name="Gharbi K."/>
            <person name="Hall N."/>
            <person name="Watson M."/>
            <person name="Adriaenssens E.M."/>
            <person name="Foster-Nyarko E."/>
            <person name="Jarju S."/>
            <person name="Secka A."/>
            <person name="Antonio M."/>
            <person name="Oren A."/>
            <person name="Chaudhuri R.R."/>
            <person name="La Ragione R."/>
            <person name="Hildebrand F."/>
            <person name="Pallen M.J."/>
        </authorList>
    </citation>
    <scope>NUCLEOTIDE SEQUENCE</scope>
    <source>
        <strain evidence="7">ChiGjej1B1-24693</strain>
    </source>
</reference>
<dbReference type="SUPFAM" id="SSF53807">
    <property type="entry name" value="Helical backbone' metal receptor"/>
    <property type="match status" value="1"/>
</dbReference>
<accession>A0A9D1KN11</accession>
<evidence type="ECO:0000313" key="8">
    <source>
        <dbReference type="Proteomes" id="UP000886842"/>
    </source>
</evidence>
<dbReference type="PANTHER" id="PTHR30532:SF25">
    <property type="entry name" value="IRON(III) DICITRATE-BINDING PERIPLASMIC PROTEIN"/>
    <property type="match status" value="1"/>
</dbReference>
<organism evidence="7 8">
    <name type="scientific">Candidatus Avipropionibacterium avicola</name>
    <dbReference type="NCBI Taxonomy" id="2840701"/>
    <lineage>
        <taxon>Bacteria</taxon>
        <taxon>Bacillati</taxon>
        <taxon>Actinomycetota</taxon>
        <taxon>Actinomycetes</taxon>
        <taxon>Propionibacteriales</taxon>
        <taxon>Propionibacteriaceae</taxon>
        <taxon>Propionibacteriaceae incertae sedis</taxon>
        <taxon>Candidatus Avipropionibacterium</taxon>
    </lineage>
</organism>
<dbReference type="PROSITE" id="PS50983">
    <property type="entry name" value="FE_B12_PBP"/>
    <property type="match status" value="1"/>
</dbReference>
<evidence type="ECO:0000259" key="6">
    <source>
        <dbReference type="PROSITE" id="PS50983"/>
    </source>
</evidence>
<dbReference type="Gene3D" id="3.40.50.1980">
    <property type="entry name" value="Nitrogenase molybdenum iron protein domain"/>
    <property type="match status" value="2"/>
</dbReference>
<name>A0A9D1KN11_9ACTN</name>
<feature type="chain" id="PRO_5039314456" evidence="5">
    <location>
        <begin position="38"/>
        <end position="354"/>
    </location>
</feature>
<dbReference type="GO" id="GO:1901678">
    <property type="term" value="P:iron coordination entity transport"/>
    <property type="evidence" value="ECO:0007669"/>
    <property type="project" value="UniProtKB-ARBA"/>
</dbReference>
<reference evidence="7" key="1">
    <citation type="submission" date="2020-10" db="EMBL/GenBank/DDBJ databases">
        <authorList>
            <person name="Gilroy R."/>
        </authorList>
    </citation>
    <scope>NUCLEOTIDE SEQUENCE</scope>
    <source>
        <strain evidence="7">ChiGjej1B1-24693</strain>
    </source>
</reference>
<evidence type="ECO:0000256" key="5">
    <source>
        <dbReference type="SAM" id="SignalP"/>
    </source>
</evidence>
<dbReference type="CDD" id="cd01146">
    <property type="entry name" value="FhuD"/>
    <property type="match status" value="1"/>
</dbReference>
<protein>
    <submittedName>
        <fullName evidence="7">Iron-siderophore ABC transporter substrate-binding protein</fullName>
    </submittedName>
</protein>